<accession>A0A1J5R8R8</accession>
<evidence type="ECO:0000259" key="2">
    <source>
        <dbReference type="Pfam" id="PF20434"/>
    </source>
</evidence>
<name>A0A1J5R8R8_9ZZZZ</name>
<proteinExistence type="predicted"/>
<sequence>MKHSNSTDLLARPVARFLLATLVAGLSLVATSVSAQTPQATPAQPLDPALEIATQRLWNGPAPEAKGNGPDDTPTLTVFRPQHGWGNGTAVVIAPGGAYLGLAANLEGRQVADWFATRGVTAFVLKYRLGSKYLYPVPLLDAQRAVRWVRYHAHDYSIAPNRIGMVGFSAGGHLTAMTGTTFDAGNPTAPDPVDRVSSRPDFLVLGYAWIDAMLPPKPGKIPCYQELMHLPKAQWPEYAKYYPTNLVTKQTPPSFLYATTDDGTVDVSASVNFYVALVNAGVPAEMHLFAHGGHGSGLGGANPSLDAWPRLLENWLRARGLL</sequence>
<dbReference type="InterPro" id="IPR049492">
    <property type="entry name" value="BD-FAE-like_dom"/>
</dbReference>
<dbReference type="SUPFAM" id="SSF53474">
    <property type="entry name" value="alpha/beta-Hydrolases"/>
    <property type="match status" value="1"/>
</dbReference>
<dbReference type="EC" id="3.1.1.72" evidence="3"/>
<feature type="domain" description="BD-FAE-like" evidence="2">
    <location>
        <begin position="78"/>
        <end position="276"/>
    </location>
</feature>
<protein>
    <submittedName>
        <fullName evidence="3">Acetylxylan esterase</fullName>
        <ecNumber evidence="3">3.1.1.72</ecNumber>
    </submittedName>
</protein>
<dbReference type="InterPro" id="IPR050300">
    <property type="entry name" value="GDXG_lipolytic_enzyme"/>
</dbReference>
<dbReference type="AlphaFoldDB" id="A0A1J5R8R8"/>
<dbReference type="PANTHER" id="PTHR48081:SF6">
    <property type="entry name" value="PEPTIDASE S9 PROLYL OLIGOPEPTIDASE CATALYTIC DOMAIN-CONTAINING PROTEIN"/>
    <property type="match status" value="1"/>
</dbReference>
<reference evidence="3" key="1">
    <citation type="submission" date="2016-10" db="EMBL/GenBank/DDBJ databases">
        <title>Sequence of Gallionella enrichment culture.</title>
        <authorList>
            <person name="Poehlein A."/>
            <person name="Muehling M."/>
            <person name="Daniel R."/>
        </authorList>
    </citation>
    <scope>NUCLEOTIDE SEQUENCE</scope>
</reference>
<dbReference type="InterPro" id="IPR029058">
    <property type="entry name" value="AB_hydrolase_fold"/>
</dbReference>
<dbReference type="Gene3D" id="3.40.50.1820">
    <property type="entry name" value="alpha/beta hydrolase"/>
    <property type="match status" value="1"/>
</dbReference>
<dbReference type="Pfam" id="PF20434">
    <property type="entry name" value="BD-FAE"/>
    <property type="match status" value="1"/>
</dbReference>
<dbReference type="GO" id="GO:0046555">
    <property type="term" value="F:acetylxylan esterase activity"/>
    <property type="evidence" value="ECO:0007669"/>
    <property type="project" value="UniProtKB-EC"/>
</dbReference>
<organism evidence="3">
    <name type="scientific">mine drainage metagenome</name>
    <dbReference type="NCBI Taxonomy" id="410659"/>
    <lineage>
        <taxon>unclassified sequences</taxon>
        <taxon>metagenomes</taxon>
        <taxon>ecological metagenomes</taxon>
    </lineage>
</organism>
<gene>
    <name evidence="3" type="primary">axeA1_8</name>
    <name evidence="3" type="ORF">GALL_263280</name>
</gene>
<dbReference type="PANTHER" id="PTHR48081">
    <property type="entry name" value="AB HYDROLASE SUPERFAMILY PROTEIN C4A8.06C"/>
    <property type="match status" value="1"/>
</dbReference>
<evidence type="ECO:0000313" key="3">
    <source>
        <dbReference type="EMBL" id="OIQ91746.1"/>
    </source>
</evidence>
<evidence type="ECO:0000256" key="1">
    <source>
        <dbReference type="ARBA" id="ARBA00022801"/>
    </source>
</evidence>
<comment type="caution">
    <text evidence="3">The sequence shown here is derived from an EMBL/GenBank/DDBJ whole genome shotgun (WGS) entry which is preliminary data.</text>
</comment>
<keyword evidence="1 3" id="KW-0378">Hydrolase</keyword>
<dbReference type="EMBL" id="MLJW01000250">
    <property type="protein sequence ID" value="OIQ91746.1"/>
    <property type="molecule type" value="Genomic_DNA"/>
</dbReference>